<dbReference type="AlphaFoldDB" id="A0AAE0NI46"/>
<evidence type="ECO:0000259" key="18">
    <source>
        <dbReference type="SMART" id="SM01217"/>
    </source>
</evidence>
<keyword evidence="12" id="KW-0326">Glycosidase</keyword>
<dbReference type="Gene3D" id="3.40.50.1700">
    <property type="entry name" value="Glycoside hydrolase family 3 C-terminal domain"/>
    <property type="match status" value="1"/>
</dbReference>
<dbReference type="InterPro" id="IPR013783">
    <property type="entry name" value="Ig-like_fold"/>
</dbReference>
<dbReference type="PRINTS" id="PR00133">
    <property type="entry name" value="GLHYDRLASE3"/>
</dbReference>
<dbReference type="Pfam" id="PF00933">
    <property type="entry name" value="Glyco_hydro_3"/>
    <property type="match status" value="1"/>
</dbReference>
<comment type="pathway">
    <text evidence="3">Glycan metabolism; cellulose degradation.</text>
</comment>
<dbReference type="FunFam" id="2.60.40.10:FF:000757">
    <property type="entry name" value="Beta-glucosidase G"/>
    <property type="match status" value="1"/>
</dbReference>
<proteinExistence type="inferred from homology"/>
<dbReference type="InterPro" id="IPR050288">
    <property type="entry name" value="Cellulose_deg_GH3"/>
</dbReference>
<keyword evidence="8 19" id="KW-0378">Hydrolase</keyword>
<sequence>MELLRRSLYDLLPRSITDIDIDIAIPGPRFLAEQVAFSLKGAAAAALFCAASSIQAVLPANLHVQQAASAAPNAQVALPWPPSEVPYYGRSPPVYPSPLGNGSTNDGWAAAYGHARALVSQMTADEKVNLTRGFPSGPCVGNTGEVPRLGVPSLCFYDGPSGIRGQEFVSAFPAGIHVAATFDRDLMYQYGRALGDEFRGRGINVALGPVAGPLGRTAKGGRNWEGLSNDPYLAGAGLGQITRGIQDAGVIATPKHWLLNEQEFRRRWSPLGDAISANVDDRTLHELYAFPFMDALREGAGAIMCSYQKANHSYACQNSKLLNGVLKTELGFEGFVVSDWDGQMSGVASANAGLDIVMPGAGFWGANLTQAVNNGSVSADRVDDMATRLLASWHYLRQEYSYPPPALYSNTQKHLPVDVQADHADLIATIGAAGTVLVKNVNGTLPLQKPRFLCVYGYDATVKPAPWSNPDRYGGGYGVNFGWNTFNGTLVTGGGSGGNTPPYVISPFQALQERVTKDRGILRWDFYSEHPDTPYTNADACLVFINAYASEMSDRVSLTDGLSDRLVLNVAAKCASTIVVVHSAGIRTVDAWITHPNVTAVLFAGLPGQESGHSLMSVLYGDTNPTGRLPYTVARSESDYGALLDPTETPDTYFPETDFDEGLFVDYRAFDRANITPRFEFGFGLSYTTFEYADLSSQLLLSDVDEFPDSEIKIIQGGHPQLWDTLAVVKCAISNTGRVSGAEIAQLYVGIPAGADDKEKEDKHTPIRQLRGFQRVGPLAPGQPREAVFELTRRDLSVWDVVAQQWRVRKGKYKLWVGASSRDLRLNGTLAIT</sequence>
<organism evidence="19 20">
    <name type="scientific">Podospora didyma</name>
    <dbReference type="NCBI Taxonomy" id="330526"/>
    <lineage>
        <taxon>Eukaryota</taxon>
        <taxon>Fungi</taxon>
        <taxon>Dikarya</taxon>
        <taxon>Ascomycota</taxon>
        <taxon>Pezizomycotina</taxon>
        <taxon>Sordariomycetes</taxon>
        <taxon>Sordariomycetidae</taxon>
        <taxon>Sordariales</taxon>
        <taxon>Podosporaceae</taxon>
        <taxon>Podospora</taxon>
    </lineage>
</organism>
<keyword evidence="20" id="KW-1185">Reference proteome</keyword>
<dbReference type="PANTHER" id="PTHR42715:SF5">
    <property type="entry name" value="BETA-GLUCOSIDASE M-RELATED"/>
    <property type="match status" value="1"/>
</dbReference>
<protein>
    <recommendedName>
        <fullName evidence="14">Beta-glucosidase cel3A</fullName>
        <ecNumber evidence="5">3.2.1.21</ecNumber>
    </recommendedName>
    <alternativeName>
        <fullName evidence="15">Beta-D-glucoside glucohydrolase cel3A</fullName>
    </alternativeName>
    <alternativeName>
        <fullName evidence="17">Cellobiase cel3A</fullName>
    </alternativeName>
    <alternativeName>
        <fullName evidence="16">Gentiobiase cel3A</fullName>
    </alternativeName>
</protein>
<dbReference type="InterPro" id="IPR017853">
    <property type="entry name" value="GH"/>
</dbReference>
<reference evidence="19" key="2">
    <citation type="submission" date="2023-06" db="EMBL/GenBank/DDBJ databases">
        <authorList>
            <consortium name="Lawrence Berkeley National Laboratory"/>
            <person name="Haridas S."/>
            <person name="Hensen N."/>
            <person name="Bonometti L."/>
            <person name="Westerberg I."/>
            <person name="Brannstrom I.O."/>
            <person name="Guillou S."/>
            <person name="Cros-Aarteil S."/>
            <person name="Calhoun S."/>
            <person name="Kuo A."/>
            <person name="Mondo S."/>
            <person name="Pangilinan J."/>
            <person name="Riley R."/>
            <person name="LaButti K."/>
            <person name="Andreopoulos B."/>
            <person name="Lipzen A."/>
            <person name="Chen C."/>
            <person name="Yanf M."/>
            <person name="Daum C."/>
            <person name="Ng V."/>
            <person name="Clum A."/>
            <person name="Steindorff A."/>
            <person name="Ohm R."/>
            <person name="Martin F."/>
            <person name="Silar P."/>
            <person name="Natvig D."/>
            <person name="Lalanne C."/>
            <person name="Gautier V."/>
            <person name="Ament-velasquez S.L."/>
            <person name="Kruys A."/>
            <person name="Hutchinson M.I."/>
            <person name="Powell A.J."/>
            <person name="Barry K."/>
            <person name="Miller A.N."/>
            <person name="Grigoriev I.V."/>
            <person name="Debuchy R."/>
            <person name="Gladieux P."/>
            <person name="Thoren M.H."/>
            <person name="Johannesson H."/>
        </authorList>
    </citation>
    <scope>NUCLEOTIDE SEQUENCE</scope>
    <source>
        <strain evidence="19">CBS 232.78</strain>
    </source>
</reference>
<evidence type="ECO:0000256" key="17">
    <source>
        <dbReference type="ARBA" id="ARBA00083611"/>
    </source>
</evidence>
<dbReference type="EC" id="3.2.1.21" evidence="5"/>
<keyword evidence="13" id="KW-0624">Polysaccharide degradation</keyword>
<evidence type="ECO:0000256" key="7">
    <source>
        <dbReference type="ARBA" id="ARBA00022729"/>
    </source>
</evidence>
<evidence type="ECO:0000313" key="19">
    <source>
        <dbReference type="EMBL" id="KAK3381961.1"/>
    </source>
</evidence>
<accession>A0AAE0NI46</accession>
<evidence type="ECO:0000256" key="11">
    <source>
        <dbReference type="ARBA" id="ARBA00023277"/>
    </source>
</evidence>
<dbReference type="InterPro" id="IPR036881">
    <property type="entry name" value="Glyco_hydro_3_C_sf"/>
</dbReference>
<dbReference type="SUPFAM" id="SSF51445">
    <property type="entry name" value="(Trans)glycosidases"/>
    <property type="match status" value="1"/>
</dbReference>
<evidence type="ECO:0000256" key="6">
    <source>
        <dbReference type="ARBA" id="ARBA00022525"/>
    </source>
</evidence>
<dbReference type="EMBL" id="JAULSW010000005">
    <property type="protein sequence ID" value="KAK3381961.1"/>
    <property type="molecule type" value="Genomic_DNA"/>
</dbReference>
<evidence type="ECO:0000313" key="20">
    <source>
        <dbReference type="Proteomes" id="UP001285441"/>
    </source>
</evidence>
<comment type="catalytic activity">
    <reaction evidence="1">
        <text>Hydrolysis of terminal, non-reducing beta-D-glucosyl residues with release of beta-D-glucose.</text>
        <dbReference type="EC" id="3.2.1.21"/>
    </reaction>
</comment>
<comment type="similarity">
    <text evidence="4">Belongs to the glycosyl hydrolase 3 family.</text>
</comment>
<evidence type="ECO:0000256" key="9">
    <source>
        <dbReference type="ARBA" id="ARBA00023001"/>
    </source>
</evidence>
<evidence type="ECO:0000256" key="15">
    <source>
        <dbReference type="ARBA" id="ARBA00078013"/>
    </source>
</evidence>
<keyword evidence="10" id="KW-0325">Glycoprotein</keyword>
<evidence type="ECO:0000256" key="5">
    <source>
        <dbReference type="ARBA" id="ARBA00012744"/>
    </source>
</evidence>
<feature type="domain" description="Fibronectin type III-like" evidence="18">
    <location>
        <begin position="743"/>
        <end position="821"/>
    </location>
</feature>
<keyword evidence="7" id="KW-0732">Signal</keyword>
<dbReference type="InterPro" id="IPR002772">
    <property type="entry name" value="Glyco_hydro_3_C"/>
</dbReference>
<evidence type="ECO:0000256" key="13">
    <source>
        <dbReference type="ARBA" id="ARBA00023326"/>
    </source>
</evidence>
<dbReference type="GO" id="GO:0030245">
    <property type="term" value="P:cellulose catabolic process"/>
    <property type="evidence" value="ECO:0007669"/>
    <property type="project" value="UniProtKB-KW"/>
</dbReference>
<dbReference type="InterPro" id="IPR026891">
    <property type="entry name" value="Fn3-like"/>
</dbReference>
<dbReference type="SUPFAM" id="SSF52279">
    <property type="entry name" value="Beta-D-glucan exohydrolase, C-terminal domain"/>
    <property type="match status" value="1"/>
</dbReference>
<evidence type="ECO:0000256" key="14">
    <source>
        <dbReference type="ARBA" id="ARBA00070030"/>
    </source>
</evidence>
<dbReference type="GO" id="GO:0005576">
    <property type="term" value="C:extracellular region"/>
    <property type="evidence" value="ECO:0007669"/>
    <property type="project" value="UniProtKB-SubCell"/>
</dbReference>
<dbReference type="Proteomes" id="UP001285441">
    <property type="component" value="Unassembled WGS sequence"/>
</dbReference>
<dbReference type="InterPro" id="IPR001764">
    <property type="entry name" value="Glyco_hydro_3_N"/>
</dbReference>
<keyword evidence="9" id="KW-0136">Cellulose degradation</keyword>
<comment type="subcellular location">
    <subcellularLocation>
        <location evidence="2">Secreted</location>
    </subcellularLocation>
</comment>
<dbReference type="Pfam" id="PF01915">
    <property type="entry name" value="Glyco_hydro_3_C"/>
    <property type="match status" value="1"/>
</dbReference>
<dbReference type="Pfam" id="PF14310">
    <property type="entry name" value="Fn3-like"/>
    <property type="match status" value="1"/>
</dbReference>
<evidence type="ECO:0000256" key="12">
    <source>
        <dbReference type="ARBA" id="ARBA00023295"/>
    </source>
</evidence>
<evidence type="ECO:0000256" key="16">
    <source>
        <dbReference type="ARBA" id="ARBA00083231"/>
    </source>
</evidence>
<keyword evidence="6" id="KW-0964">Secreted</keyword>
<dbReference type="InterPro" id="IPR036962">
    <property type="entry name" value="Glyco_hydro_3_N_sf"/>
</dbReference>
<name>A0AAE0NI46_9PEZI</name>
<comment type="caution">
    <text evidence="19">The sequence shown here is derived from an EMBL/GenBank/DDBJ whole genome shotgun (WGS) entry which is preliminary data.</text>
</comment>
<dbReference type="Gene3D" id="2.60.40.10">
    <property type="entry name" value="Immunoglobulins"/>
    <property type="match status" value="1"/>
</dbReference>
<dbReference type="Gene3D" id="3.20.20.300">
    <property type="entry name" value="Glycoside hydrolase, family 3, N-terminal domain"/>
    <property type="match status" value="1"/>
</dbReference>
<evidence type="ECO:0000256" key="1">
    <source>
        <dbReference type="ARBA" id="ARBA00000448"/>
    </source>
</evidence>
<reference evidence="19" key="1">
    <citation type="journal article" date="2023" name="Mol. Phylogenet. Evol.">
        <title>Genome-scale phylogeny and comparative genomics of the fungal order Sordariales.</title>
        <authorList>
            <person name="Hensen N."/>
            <person name="Bonometti L."/>
            <person name="Westerberg I."/>
            <person name="Brannstrom I.O."/>
            <person name="Guillou S."/>
            <person name="Cros-Aarteil S."/>
            <person name="Calhoun S."/>
            <person name="Haridas S."/>
            <person name="Kuo A."/>
            <person name="Mondo S."/>
            <person name="Pangilinan J."/>
            <person name="Riley R."/>
            <person name="LaButti K."/>
            <person name="Andreopoulos B."/>
            <person name="Lipzen A."/>
            <person name="Chen C."/>
            <person name="Yan M."/>
            <person name="Daum C."/>
            <person name="Ng V."/>
            <person name="Clum A."/>
            <person name="Steindorff A."/>
            <person name="Ohm R.A."/>
            <person name="Martin F."/>
            <person name="Silar P."/>
            <person name="Natvig D.O."/>
            <person name="Lalanne C."/>
            <person name="Gautier V."/>
            <person name="Ament-Velasquez S.L."/>
            <person name="Kruys A."/>
            <person name="Hutchinson M.I."/>
            <person name="Powell A.J."/>
            <person name="Barry K."/>
            <person name="Miller A.N."/>
            <person name="Grigoriev I.V."/>
            <person name="Debuchy R."/>
            <person name="Gladieux P."/>
            <person name="Hiltunen Thoren M."/>
            <person name="Johannesson H."/>
        </authorList>
    </citation>
    <scope>NUCLEOTIDE SEQUENCE</scope>
    <source>
        <strain evidence="19">CBS 232.78</strain>
    </source>
</reference>
<evidence type="ECO:0000256" key="3">
    <source>
        <dbReference type="ARBA" id="ARBA00004987"/>
    </source>
</evidence>
<gene>
    <name evidence="19" type="ORF">B0H63DRAFT_476988</name>
</gene>
<evidence type="ECO:0000256" key="10">
    <source>
        <dbReference type="ARBA" id="ARBA00023180"/>
    </source>
</evidence>
<dbReference type="PANTHER" id="PTHR42715">
    <property type="entry name" value="BETA-GLUCOSIDASE"/>
    <property type="match status" value="1"/>
</dbReference>
<keyword evidence="11" id="KW-0119">Carbohydrate metabolism</keyword>
<evidence type="ECO:0000256" key="8">
    <source>
        <dbReference type="ARBA" id="ARBA00022801"/>
    </source>
</evidence>
<evidence type="ECO:0000256" key="2">
    <source>
        <dbReference type="ARBA" id="ARBA00004613"/>
    </source>
</evidence>
<dbReference type="FunFam" id="3.20.20.300:FF:000002">
    <property type="entry name" value="Probable beta-glucosidase"/>
    <property type="match status" value="1"/>
</dbReference>
<dbReference type="GO" id="GO:0008422">
    <property type="term" value="F:beta-glucosidase activity"/>
    <property type="evidence" value="ECO:0007669"/>
    <property type="project" value="UniProtKB-EC"/>
</dbReference>
<evidence type="ECO:0000256" key="4">
    <source>
        <dbReference type="ARBA" id="ARBA00005336"/>
    </source>
</evidence>
<dbReference type="SMART" id="SM01217">
    <property type="entry name" value="Fn3_like"/>
    <property type="match status" value="1"/>
</dbReference>